<dbReference type="Proteomes" id="UP000236161">
    <property type="component" value="Unassembled WGS sequence"/>
</dbReference>
<dbReference type="EMBL" id="KZ451883">
    <property type="protein sequence ID" value="PKA67266.1"/>
    <property type="molecule type" value="Genomic_DNA"/>
</dbReference>
<accession>A0A2I0BHI9</accession>
<name>A0A2I0BHI9_9ASPA</name>
<proteinExistence type="predicted"/>
<evidence type="ECO:0000256" key="1">
    <source>
        <dbReference type="SAM" id="MobiDB-lite"/>
    </source>
</evidence>
<feature type="compositionally biased region" description="Basic and acidic residues" evidence="1">
    <location>
        <begin position="16"/>
        <end position="31"/>
    </location>
</feature>
<sequence length="109" mass="11486">MGDRVDDGGELPEVPSPDRGERAVSAEKQRSETGGVGIELVEQIVSHLPVSVPALSEISEDLVSGDSPEVGRGEGEEREESQGPEIIPAPPIPGPDPEEAFILISIIHD</sequence>
<evidence type="ECO:0000313" key="3">
    <source>
        <dbReference type="Proteomes" id="UP000236161"/>
    </source>
</evidence>
<dbReference type="AlphaFoldDB" id="A0A2I0BHI9"/>
<feature type="region of interest" description="Disordered" evidence="1">
    <location>
        <begin position="56"/>
        <end position="97"/>
    </location>
</feature>
<evidence type="ECO:0000313" key="2">
    <source>
        <dbReference type="EMBL" id="PKA67266.1"/>
    </source>
</evidence>
<gene>
    <name evidence="2" type="ORF">AXF42_Ash004759</name>
</gene>
<reference evidence="2 3" key="1">
    <citation type="journal article" date="2017" name="Nature">
        <title>The Apostasia genome and the evolution of orchids.</title>
        <authorList>
            <person name="Zhang G.Q."/>
            <person name="Liu K.W."/>
            <person name="Li Z."/>
            <person name="Lohaus R."/>
            <person name="Hsiao Y.Y."/>
            <person name="Niu S.C."/>
            <person name="Wang J.Y."/>
            <person name="Lin Y.C."/>
            <person name="Xu Q."/>
            <person name="Chen L.J."/>
            <person name="Yoshida K."/>
            <person name="Fujiwara S."/>
            <person name="Wang Z.W."/>
            <person name="Zhang Y.Q."/>
            <person name="Mitsuda N."/>
            <person name="Wang M."/>
            <person name="Liu G.H."/>
            <person name="Pecoraro L."/>
            <person name="Huang H.X."/>
            <person name="Xiao X.J."/>
            <person name="Lin M."/>
            <person name="Wu X.Y."/>
            <person name="Wu W.L."/>
            <person name="Chen Y.Y."/>
            <person name="Chang S.B."/>
            <person name="Sakamoto S."/>
            <person name="Ohme-Takagi M."/>
            <person name="Yagi M."/>
            <person name="Zeng S.J."/>
            <person name="Shen C.Y."/>
            <person name="Yeh C.M."/>
            <person name="Luo Y.B."/>
            <person name="Tsai W.C."/>
            <person name="Van de Peer Y."/>
            <person name="Liu Z.J."/>
        </authorList>
    </citation>
    <scope>NUCLEOTIDE SEQUENCE [LARGE SCALE GENOMIC DNA]</scope>
    <source>
        <strain evidence="3">cv. Shenzhen</strain>
        <tissue evidence="2">Stem</tissue>
    </source>
</reference>
<feature type="region of interest" description="Disordered" evidence="1">
    <location>
        <begin position="1"/>
        <end position="36"/>
    </location>
</feature>
<organism evidence="2 3">
    <name type="scientific">Apostasia shenzhenica</name>
    <dbReference type="NCBI Taxonomy" id="1088818"/>
    <lineage>
        <taxon>Eukaryota</taxon>
        <taxon>Viridiplantae</taxon>
        <taxon>Streptophyta</taxon>
        <taxon>Embryophyta</taxon>
        <taxon>Tracheophyta</taxon>
        <taxon>Spermatophyta</taxon>
        <taxon>Magnoliopsida</taxon>
        <taxon>Liliopsida</taxon>
        <taxon>Asparagales</taxon>
        <taxon>Orchidaceae</taxon>
        <taxon>Apostasioideae</taxon>
        <taxon>Apostasia</taxon>
    </lineage>
</organism>
<keyword evidence="3" id="KW-1185">Reference proteome</keyword>
<protein>
    <submittedName>
        <fullName evidence="2">Uncharacterized protein</fullName>
    </submittedName>
</protein>